<dbReference type="InterPro" id="IPR006260">
    <property type="entry name" value="TonB/TolA_C"/>
</dbReference>
<keyword evidence="3" id="KW-0813">Transport</keyword>
<comment type="subcellular location">
    <subcellularLocation>
        <location evidence="1">Cell inner membrane</location>
        <topology evidence="1">Single-pass membrane protein</topology>
        <orientation evidence="1">Periplasmic side</orientation>
    </subcellularLocation>
</comment>
<gene>
    <name evidence="12" type="ORF">DDY73_13745</name>
</gene>
<evidence type="ECO:0000259" key="11">
    <source>
        <dbReference type="Pfam" id="PF03544"/>
    </source>
</evidence>
<dbReference type="RefSeq" id="WP_022390000.1">
    <property type="nucleotide sequence ID" value="NZ_DBFMWK010000094.1"/>
</dbReference>
<keyword evidence="9 10" id="KW-0472">Membrane</keyword>
<dbReference type="Proteomes" id="UP000262954">
    <property type="component" value="Unassembled WGS sequence"/>
</dbReference>
<evidence type="ECO:0000256" key="6">
    <source>
        <dbReference type="ARBA" id="ARBA00022692"/>
    </source>
</evidence>
<dbReference type="PANTHER" id="PTHR33446:SF2">
    <property type="entry name" value="PROTEIN TONB"/>
    <property type="match status" value="1"/>
</dbReference>
<evidence type="ECO:0000313" key="12">
    <source>
        <dbReference type="EMBL" id="HBJ10056.1"/>
    </source>
</evidence>
<organism evidence="12 13">
    <name type="scientific">Coprobacter fastidiosus</name>
    <dbReference type="NCBI Taxonomy" id="1099853"/>
    <lineage>
        <taxon>Bacteria</taxon>
        <taxon>Pseudomonadati</taxon>
        <taxon>Bacteroidota</taxon>
        <taxon>Bacteroidia</taxon>
        <taxon>Bacteroidales</taxon>
        <taxon>Barnesiellaceae</taxon>
        <taxon>Coprobacter</taxon>
    </lineage>
</organism>
<dbReference type="InterPro" id="IPR037682">
    <property type="entry name" value="TonB_C"/>
</dbReference>
<dbReference type="GO" id="GO:0015031">
    <property type="term" value="P:protein transport"/>
    <property type="evidence" value="ECO:0007669"/>
    <property type="project" value="UniProtKB-KW"/>
</dbReference>
<evidence type="ECO:0000256" key="5">
    <source>
        <dbReference type="ARBA" id="ARBA00022519"/>
    </source>
</evidence>
<evidence type="ECO:0000256" key="9">
    <source>
        <dbReference type="ARBA" id="ARBA00023136"/>
    </source>
</evidence>
<feature type="domain" description="TonB C-terminal" evidence="11">
    <location>
        <begin position="144"/>
        <end position="218"/>
    </location>
</feature>
<dbReference type="SUPFAM" id="SSF74653">
    <property type="entry name" value="TolA/TonB C-terminal domain"/>
    <property type="match status" value="1"/>
</dbReference>
<keyword evidence="6 10" id="KW-0812">Transmembrane</keyword>
<evidence type="ECO:0000256" key="8">
    <source>
        <dbReference type="ARBA" id="ARBA00022989"/>
    </source>
</evidence>
<evidence type="ECO:0000313" key="13">
    <source>
        <dbReference type="Proteomes" id="UP000262954"/>
    </source>
</evidence>
<evidence type="ECO:0000256" key="3">
    <source>
        <dbReference type="ARBA" id="ARBA00022448"/>
    </source>
</evidence>
<protein>
    <submittedName>
        <fullName evidence="12">Energy transducer TonB</fullName>
    </submittedName>
</protein>
<keyword evidence="4" id="KW-1003">Cell membrane</keyword>
<dbReference type="AlphaFoldDB" id="A0A316R4W0"/>
<dbReference type="EMBL" id="DNWC01000170">
    <property type="protein sequence ID" value="HBJ10056.1"/>
    <property type="molecule type" value="Genomic_DNA"/>
</dbReference>
<comment type="similarity">
    <text evidence="2">Belongs to the TonB family.</text>
</comment>
<keyword evidence="8 10" id="KW-1133">Transmembrane helix</keyword>
<dbReference type="InterPro" id="IPR051045">
    <property type="entry name" value="TonB-dependent_transducer"/>
</dbReference>
<reference evidence="12 13" key="1">
    <citation type="journal article" date="2018" name="Nat. Biotechnol.">
        <title>A standardized bacterial taxonomy based on genome phylogeny substantially revises the tree of life.</title>
        <authorList>
            <person name="Parks D.H."/>
            <person name="Chuvochina M."/>
            <person name="Waite D.W."/>
            <person name="Rinke C."/>
            <person name="Skarshewski A."/>
            <person name="Chaumeil P.A."/>
            <person name="Hugenholtz P."/>
        </authorList>
    </citation>
    <scope>NUCLEOTIDE SEQUENCE [LARGE SCALE GENOMIC DNA]</scope>
    <source>
        <strain evidence="12">UBA11482</strain>
    </source>
</reference>
<dbReference type="GO" id="GO:0098797">
    <property type="term" value="C:plasma membrane protein complex"/>
    <property type="evidence" value="ECO:0007669"/>
    <property type="project" value="TreeGrafter"/>
</dbReference>
<evidence type="ECO:0000256" key="7">
    <source>
        <dbReference type="ARBA" id="ARBA00022927"/>
    </source>
</evidence>
<feature type="transmembrane region" description="Helical" evidence="10">
    <location>
        <begin position="6"/>
        <end position="33"/>
    </location>
</feature>
<sequence>MGEEKLFFVYVKALLLSVMFFMSLQIMAVSLCVSKDTVAEMNKKQPVYFVNDTYVDSEDFEDMQILEDIVSIDVIKDADKNPQLKKLFDKYGKNAGLIFVRLRPGIDIKGVIGPDGKRLESERLPEFPGGKTAMFNFIEKNKKFPFALLDKGIESGFAQVTFVVKSDGTLSDIKVTKSTAPELAKEAIRVVSKMPKWIPGKKGGIPSDYTRTVNIDFRGIIIR</sequence>
<comment type="caution">
    <text evidence="12">The sequence shown here is derived from an EMBL/GenBank/DDBJ whole genome shotgun (WGS) entry which is preliminary data.</text>
</comment>
<name>A0A316R4W0_9BACT</name>
<evidence type="ECO:0000256" key="10">
    <source>
        <dbReference type="SAM" id="Phobius"/>
    </source>
</evidence>
<dbReference type="Pfam" id="PF03544">
    <property type="entry name" value="TonB_C"/>
    <property type="match status" value="1"/>
</dbReference>
<dbReference type="Gene3D" id="3.30.1150.10">
    <property type="match status" value="1"/>
</dbReference>
<evidence type="ECO:0000256" key="4">
    <source>
        <dbReference type="ARBA" id="ARBA00022475"/>
    </source>
</evidence>
<dbReference type="PANTHER" id="PTHR33446">
    <property type="entry name" value="PROTEIN TONB-RELATED"/>
    <property type="match status" value="1"/>
</dbReference>
<keyword evidence="7" id="KW-0653">Protein transport</keyword>
<accession>A0A316R4W0</accession>
<evidence type="ECO:0000256" key="1">
    <source>
        <dbReference type="ARBA" id="ARBA00004383"/>
    </source>
</evidence>
<dbReference type="GO" id="GO:0031992">
    <property type="term" value="F:energy transducer activity"/>
    <property type="evidence" value="ECO:0007669"/>
    <property type="project" value="TreeGrafter"/>
</dbReference>
<dbReference type="GO" id="GO:0055085">
    <property type="term" value="P:transmembrane transport"/>
    <property type="evidence" value="ECO:0007669"/>
    <property type="project" value="InterPro"/>
</dbReference>
<evidence type="ECO:0000256" key="2">
    <source>
        <dbReference type="ARBA" id="ARBA00006555"/>
    </source>
</evidence>
<dbReference type="NCBIfam" id="TIGR01352">
    <property type="entry name" value="tonB_Cterm"/>
    <property type="match status" value="1"/>
</dbReference>
<keyword evidence="5" id="KW-0997">Cell inner membrane</keyword>
<proteinExistence type="inferred from homology"/>